<dbReference type="RefSeq" id="WP_119918554.1">
    <property type="nucleotide sequence ID" value="NZ_QYYA01000007.1"/>
</dbReference>
<protein>
    <submittedName>
        <fullName evidence="1">Type II secretion system protein N</fullName>
    </submittedName>
</protein>
<accession>A0A418XTX8</accession>
<name>A0A418XTX8_9GAMM</name>
<dbReference type="OrthoDB" id="6359046at2"/>
<proteinExistence type="predicted"/>
<dbReference type="Proteomes" id="UP000283734">
    <property type="component" value="Unassembled WGS sequence"/>
</dbReference>
<evidence type="ECO:0000313" key="1">
    <source>
        <dbReference type="EMBL" id="RJG16003.1"/>
    </source>
</evidence>
<sequence>MPRKLTLALVFVACLLLFLVVLMPAAVLVERVPQLRPGGVSLVLENARGRWWNGQVDWRWQQQQGTLGWMLDFRGLTPGLDVSLRTTAGSDLRLAGWLGGSGAQNWRLLQVRASVPVSLVAERIPQGGADGRADASIMEFAVQDGRVTEARATLQYGGGTVTWGRSGSAVVPVLQGRVSMEGEDPVLEVTSPEGRQLMNARLSEGRFQLEVFRAWPILLGVSQGGQPDDVVFQMSQPFALGQAGMQ</sequence>
<dbReference type="EMBL" id="QYYA01000007">
    <property type="protein sequence ID" value="RJG16003.1"/>
    <property type="molecule type" value="Genomic_DNA"/>
</dbReference>
<dbReference type="AlphaFoldDB" id="A0A418XTX8"/>
<comment type="caution">
    <text evidence="1">The sequence shown here is derived from an EMBL/GenBank/DDBJ whole genome shotgun (WGS) entry which is preliminary data.</text>
</comment>
<reference evidence="1 2" key="1">
    <citation type="submission" date="2018-09" db="EMBL/GenBank/DDBJ databases">
        <title>Alcanivorax profundi sp. nov., isolated from 1000 m-depth seawater of the Mariana Trench.</title>
        <authorList>
            <person name="Liu J."/>
        </authorList>
    </citation>
    <scope>NUCLEOTIDE SEQUENCE [LARGE SCALE GENOMIC DNA]</scope>
    <source>
        <strain evidence="1 2">MTEO17</strain>
    </source>
</reference>
<organism evidence="1 2">
    <name type="scientific">Alcanivorax profundi</name>
    <dbReference type="NCBI Taxonomy" id="2338368"/>
    <lineage>
        <taxon>Bacteria</taxon>
        <taxon>Pseudomonadati</taxon>
        <taxon>Pseudomonadota</taxon>
        <taxon>Gammaproteobacteria</taxon>
        <taxon>Oceanospirillales</taxon>
        <taxon>Alcanivoracaceae</taxon>
        <taxon>Alcanivorax</taxon>
    </lineage>
</organism>
<keyword evidence="2" id="KW-1185">Reference proteome</keyword>
<evidence type="ECO:0000313" key="2">
    <source>
        <dbReference type="Proteomes" id="UP000283734"/>
    </source>
</evidence>
<gene>
    <name evidence="1" type="ORF">D4A39_16165</name>
</gene>